<dbReference type="RefSeq" id="WP_173633952.1">
    <property type="nucleotide sequence ID" value="NZ_CP054212.1"/>
</dbReference>
<comment type="similarity">
    <text evidence="1">Belongs to the 4-hydroxybenzoyl-CoA thioesterase family.</text>
</comment>
<dbReference type="CDD" id="cd00586">
    <property type="entry name" value="4HBT"/>
    <property type="match status" value="1"/>
</dbReference>
<dbReference type="InterPro" id="IPR050563">
    <property type="entry name" value="4-hydroxybenzoyl-CoA_TE"/>
</dbReference>
<evidence type="ECO:0000256" key="2">
    <source>
        <dbReference type="ARBA" id="ARBA00022801"/>
    </source>
</evidence>
<dbReference type="Pfam" id="PF13279">
    <property type="entry name" value="4HBT_2"/>
    <property type="match status" value="1"/>
</dbReference>
<sequence>MYSQTMTVDDAHIDFQDVVDGLYYPFYMETVRHAFMKEVAGVDLQQDAAEGKFHMLLEYTIKFKKSLQRGDTFVVTCVPGFHEKKNRVVFNQKIIKDGAVYAEADFVATCLINGRPAIPDSFSAVIEAAQSEA</sequence>
<dbReference type="Proteomes" id="UP000505325">
    <property type="component" value="Chromosome"/>
</dbReference>
<dbReference type="PANTHER" id="PTHR31793">
    <property type="entry name" value="4-HYDROXYBENZOYL-COA THIOESTERASE FAMILY MEMBER"/>
    <property type="match status" value="1"/>
</dbReference>
<keyword evidence="4" id="KW-1185">Reference proteome</keyword>
<evidence type="ECO:0000256" key="1">
    <source>
        <dbReference type="ARBA" id="ARBA00005953"/>
    </source>
</evidence>
<dbReference type="SUPFAM" id="SSF54637">
    <property type="entry name" value="Thioesterase/thiol ester dehydrase-isomerase"/>
    <property type="match status" value="1"/>
</dbReference>
<proteinExistence type="inferred from homology"/>
<dbReference type="AlphaFoldDB" id="A0A6M8UJE1"/>
<name>A0A6M8UJE1_9GAMM</name>
<evidence type="ECO:0000313" key="3">
    <source>
        <dbReference type="EMBL" id="QKJ86972.1"/>
    </source>
</evidence>
<dbReference type="EMBL" id="CP054212">
    <property type="protein sequence ID" value="QKJ86972.1"/>
    <property type="molecule type" value="Genomic_DNA"/>
</dbReference>
<gene>
    <name evidence="3" type="ORF">PMPD1_2024</name>
</gene>
<dbReference type="InterPro" id="IPR029069">
    <property type="entry name" value="HotDog_dom_sf"/>
</dbReference>
<accession>A0A6M8UJE1</accession>
<dbReference type="GO" id="GO:0047617">
    <property type="term" value="F:fatty acyl-CoA hydrolase activity"/>
    <property type="evidence" value="ECO:0007669"/>
    <property type="project" value="TreeGrafter"/>
</dbReference>
<dbReference type="Gene3D" id="3.10.129.10">
    <property type="entry name" value="Hotdog Thioesterase"/>
    <property type="match status" value="1"/>
</dbReference>
<keyword evidence="2 3" id="KW-0378">Hydrolase</keyword>
<protein>
    <submittedName>
        <fullName evidence="3">Acyl-CoA thioester hydrolase</fullName>
    </submittedName>
</protein>
<dbReference type="KEGG" id="pmak:PMPD1_2024"/>
<reference evidence="3 4" key="1">
    <citation type="submission" date="2020-06" db="EMBL/GenBank/DDBJ databases">
        <title>Genome sequence of Paramixta manurensis strain PD-1.</title>
        <authorList>
            <person name="Lee C.W."/>
            <person name="Kim J."/>
        </authorList>
    </citation>
    <scope>NUCLEOTIDE SEQUENCE [LARGE SCALE GENOMIC DNA]</scope>
    <source>
        <strain evidence="3 4">PD-1</strain>
    </source>
</reference>
<organism evidence="3 4">
    <name type="scientific">Paramixta manurensis</name>
    <dbReference type="NCBI Taxonomy" id="2740817"/>
    <lineage>
        <taxon>Bacteria</taxon>
        <taxon>Pseudomonadati</taxon>
        <taxon>Pseudomonadota</taxon>
        <taxon>Gammaproteobacteria</taxon>
        <taxon>Enterobacterales</taxon>
        <taxon>Erwiniaceae</taxon>
        <taxon>Paramixta</taxon>
    </lineage>
</organism>
<evidence type="ECO:0000313" key="4">
    <source>
        <dbReference type="Proteomes" id="UP000505325"/>
    </source>
</evidence>
<dbReference type="PANTHER" id="PTHR31793:SF27">
    <property type="entry name" value="NOVEL THIOESTERASE SUPERFAMILY DOMAIN AND SAPOSIN A-TYPE DOMAIN CONTAINING PROTEIN (0610012H03RIK)"/>
    <property type="match status" value="1"/>
</dbReference>